<evidence type="ECO:0000259" key="2">
    <source>
        <dbReference type="Pfam" id="PF00534"/>
    </source>
</evidence>
<name>A0ABW0YCK6_9GAMM</name>
<accession>A0ABW0YCK6</accession>
<dbReference type="EMBL" id="JBHSPP010000005">
    <property type="protein sequence ID" value="MFC5705284.1"/>
    <property type="molecule type" value="Genomic_DNA"/>
</dbReference>
<dbReference type="PANTHER" id="PTHR46401">
    <property type="entry name" value="GLYCOSYLTRANSFERASE WBBK-RELATED"/>
    <property type="match status" value="1"/>
</dbReference>
<comment type="caution">
    <text evidence="3">The sequence shown here is derived from an EMBL/GenBank/DDBJ whole genome shotgun (WGS) entry which is preliminary data.</text>
</comment>
<dbReference type="PANTHER" id="PTHR46401:SF2">
    <property type="entry name" value="GLYCOSYLTRANSFERASE WBBK-RELATED"/>
    <property type="match status" value="1"/>
</dbReference>
<dbReference type="InterPro" id="IPR001296">
    <property type="entry name" value="Glyco_trans_1"/>
</dbReference>
<evidence type="ECO:0000256" key="1">
    <source>
        <dbReference type="ARBA" id="ARBA00022679"/>
    </source>
</evidence>
<dbReference type="Pfam" id="PF00534">
    <property type="entry name" value="Glycos_transf_1"/>
    <property type="match status" value="1"/>
</dbReference>
<dbReference type="GO" id="GO:0016757">
    <property type="term" value="F:glycosyltransferase activity"/>
    <property type="evidence" value="ECO:0007669"/>
    <property type="project" value="UniProtKB-KW"/>
</dbReference>
<dbReference type="Gene3D" id="3.40.50.2000">
    <property type="entry name" value="Glycogen Phosphorylase B"/>
    <property type="match status" value="1"/>
</dbReference>
<dbReference type="CDD" id="cd03801">
    <property type="entry name" value="GT4_PimA-like"/>
    <property type="match status" value="1"/>
</dbReference>
<reference evidence="4" key="1">
    <citation type="journal article" date="2019" name="Int. J. Syst. Evol. Microbiol.">
        <title>The Global Catalogue of Microorganisms (GCM) 10K type strain sequencing project: providing services to taxonomists for standard genome sequencing and annotation.</title>
        <authorList>
            <consortium name="The Broad Institute Genomics Platform"/>
            <consortium name="The Broad Institute Genome Sequencing Center for Infectious Disease"/>
            <person name="Wu L."/>
            <person name="Ma J."/>
        </authorList>
    </citation>
    <scope>NUCLEOTIDE SEQUENCE [LARGE SCALE GENOMIC DNA]</scope>
    <source>
        <strain evidence="4">KCTC 15012</strain>
    </source>
</reference>
<feature type="domain" description="Glycosyl transferase family 1" evidence="2">
    <location>
        <begin position="202"/>
        <end position="350"/>
    </location>
</feature>
<gene>
    <name evidence="3" type="ORF">ACFPVW_04180</name>
</gene>
<sequence>MTAKAKVLFLTRGSSSFISGGDVVQLNKTALELENLGYDVFVTNDLSYVETFQPDIVHFSGINLQYNISEVVKKIRKVKSERKIKLVMSTIYVNYERYELDIRKSFFVKLIMLVFGYRKLEYFKELVRLRKFKFGNIINFLLKPSNFIYDEYLTDIDLFLPNSYVEAEKIKSDFNIPESKVSVVTNGCDLTKYNTYDRIPYKNFVLCVARIEELKNQVALVKACKMADLNLILVGSLSYSQKKYYNELFKHLDDRRIYIGPLSQEELVPYYESCSVHALVSHFETCGLSTMEAIHFKKSVVVSNVGYVRGVFNDIPFYCDPNDIPSISSALKSAINTKTDNELYEDFINKTVWSIAAHQTHVAYQGL</sequence>
<dbReference type="EC" id="2.4.-.-" evidence="3"/>
<dbReference type="SUPFAM" id="SSF53756">
    <property type="entry name" value="UDP-Glycosyltransferase/glycogen phosphorylase"/>
    <property type="match status" value="1"/>
</dbReference>
<keyword evidence="4" id="KW-1185">Reference proteome</keyword>
<keyword evidence="1 3" id="KW-0808">Transferase</keyword>
<dbReference type="Proteomes" id="UP001596132">
    <property type="component" value="Unassembled WGS sequence"/>
</dbReference>
<proteinExistence type="predicted"/>
<evidence type="ECO:0000313" key="3">
    <source>
        <dbReference type="EMBL" id="MFC5705284.1"/>
    </source>
</evidence>
<dbReference type="RefSeq" id="WP_082041462.1">
    <property type="nucleotide sequence ID" value="NZ_CDDF01000005.1"/>
</dbReference>
<evidence type="ECO:0000313" key="4">
    <source>
        <dbReference type="Proteomes" id="UP001596132"/>
    </source>
</evidence>
<protein>
    <submittedName>
        <fullName evidence="3">Glycosyltransferase family 4 protein</fullName>
        <ecNumber evidence="3">2.4.-.-</ecNumber>
    </submittedName>
</protein>
<keyword evidence="3" id="KW-0328">Glycosyltransferase</keyword>
<organism evidence="3 4">
    <name type="scientific">Aeromonas eucrenophila</name>
    <dbReference type="NCBI Taxonomy" id="649"/>
    <lineage>
        <taxon>Bacteria</taxon>
        <taxon>Pseudomonadati</taxon>
        <taxon>Pseudomonadota</taxon>
        <taxon>Gammaproteobacteria</taxon>
        <taxon>Aeromonadales</taxon>
        <taxon>Aeromonadaceae</taxon>
        <taxon>Aeromonas</taxon>
    </lineage>
</organism>